<evidence type="ECO:0000313" key="41">
    <source>
        <dbReference type="Proteomes" id="UP000432196"/>
    </source>
</evidence>
<feature type="binding site" evidence="10">
    <location>
        <position position="208"/>
    </location>
    <ligand>
        <name>[4Fe-4S] cluster</name>
        <dbReference type="ChEBI" id="CHEBI:49883"/>
    </ligand>
</feature>
<evidence type="ECO:0000256" key="2">
    <source>
        <dbReference type="ARBA" id="ARBA00022485"/>
    </source>
</evidence>
<keyword evidence="2 10" id="KW-0004">4Fe-4S</keyword>
<reference evidence="33 35" key="3">
    <citation type="submission" date="2016-10" db="EMBL/GenBank/DDBJ databases">
        <authorList>
            <person name="Varghese N."/>
            <person name="Submissions S."/>
        </authorList>
    </citation>
    <scope>NUCLEOTIDE SEQUENCE [LARGE SCALE GENOMIC DNA]</scope>
    <source>
        <strain evidence="33 35">DSM 20219</strain>
    </source>
</reference>
<dbReference type="EMBL" id="CP008885">
    <property type="protein sequence ID" value="AIF89853.1"/>
    <property type="molecule type" value="Genomic_DNA"/>
</dbReference>
<dbReference type="EMBL" id="WDQK01000001">
    <property type="protein sequence ID" value="KAB7397227.1"/>
    <property type="molecule type" value="Genomic_DNA"/>
</dbReference>
<comment type="function">
    <text evidence="10">DNA repair enzyme that has both DNA N-glycosylase activity and AP-lyase activity. The DNA N-glycosylase activity releases various damaged pyrimidines from DNA by cleaving the N-glycosidic bond, leaving an AP (apurinic/apyrimidinic) site. The AP-lyase activity cleaves the phosphodiester bond 3' to the AP site by a beta-elimination, leaving a 3'-terminal unsaturated sugar and a product with a terminal 5'-phosphate.</text>
</comment>
<keyword evidence="5 10" id="KW-0378">Hydrolase</keyword>
<dbReference type="InterPro" id="IPR005759">
    <property type="entry name" value="Nth"/>
</dbReference>
<dbReference type="Proteomes" id="UP000466472">
    <property type="component" value="Unassembled WGS sequence"/>
</dbReference>
<evidence type="ECO:0000256" key="5">
    <source>
        <dbReference type="ARBA" id="ARBA00022801"/>
    </source>
</evidence>
<dbReference type="EMBL" id="QSRH01000001">
    <property type="protein sequence ID" value="RGL05509.1"/>
    <property type="molecule type" value="Genomic_DNA"/>
</dbReference>
<evidence type="ECO:0000313" key="52">
    <source>
        <dbReference type="Proteomes" id="UP000491334"/>
    </source>
</evidence>
<dbReference type="EMBL" id="WDZP01000014">
    <property type="protein sequence ID" value="KAB6917936.1"/>
    <property type="molecule type" value="Genomic_DNA"/>
</dbReference>
<dbReference type="Proteomes" id="UP000638311">
    <property type="component" value="Unassembled WGS sequence"/>
</dbReference>
<proteinExistence type="inferred from homology"/>
<dbReference type="GO" id="GO:0006285">
    <property type="term" value="P:base-excision repair, AP site formation"/>
    <property type="evidence" value="ECO:0007669"/>
    <property type="project" value="TreeGrafter"/>
</dbReference>
<dbReference type="InterPro" id="IPR003265">
    <property type="entry name" value="HhH-GPD_domain"/>
</dbReference>
<evidence type="ECO:0000313" key="39">
    <source>
        <dbReference type="Proteomes" id="UP000265775"/>
    </source>
</evidence>
<dbReference type="SMART" id="SM00525">
    <property type="entry name" value="FES"/>
    <property type="match status" value="1"/>
</dbReference>
<dbReference type="Proteomes" id="UP000182842">
    <property type="component" value="Unassembled WGS sequence"/>
</dbReference>
<dbReference type="Proteomes" id="UP000232654">
    <property type="component" value="Unassembled WGS sequence"/>
</dbReference>
<evidence type="ECO:0000313" key="28">
    <source>
        <dbReference type="EMBL" id="MZU07471.1"/>
    </source>
</evidence>
<dbReference type="InterPro" id="IPR023170">
    <property type="entry name" value="HhH_base_excis_C"/>
</dbReference>
<dbReference type="KEGG" id="blx:GS08_01390"/>
<reference evidence="30 37" key="4">
    <citation type="journal article" date="2017" name="Anaerobe">
        <title>Quantification, isolation and characterization of Bifidobacterium from the vaginal microbiomes of reproductive aged women.</title>
        <authorList>
            <person name="Freitas A.C."/>
            <person name="Hill J.E."/>
        </authorList>
    </citation>
    <scope>NUCLEOTIDE SEQUENCE [LARGE SCALE GENOMIC DNA]</scope>
    <source>
        <strain evidence="30 37">N6D05</strain>
    </source>
</reference>
<evidence type="ECO:0000313" key="42">
    <source>
        <dbReference type="Proteomes" id="UP000451234"/>
    </source>
</evidence>
<evidence type="ECO:0000313" key="26">
    <source>
        <dbReference type="EMBL" id="MDW7545545.1"/>
    </source>
</evidence>
<keyword evidence="7 10" id="KW-0411">Iron-sulfur</keyword>
<evidence type="ECO:0000256" key="7">
    <source>
        <dbReference type="ARBA" id="ARBA00023014"/>
    </source>
</evidence>
<dbReference type="Proteomes" id="UP000451234">
    <property type="component" value="Unassembled WGS sequence"/>
</dbReference>
<dbReference type="Proteomes" id="UP000430971">
    <property type="component" value="Unassembled WGS sequence"/>
</dbReference>
<comment type="catalytic activity">
    <reaction evidence="10">
        <text>2'-deoxyribonucleotide-(2'-deoxyribose 5'-phosphate)-2'-deoxyribonucleotide-DNA = a 3'-end 2'-deoxyribonucleotide-(2,3-dehydro-2,3-deoxyribose 5'-phosphate)-DNA + a 5'-end 5'-phospho-2'-deoxyribonucleoside-DNA + H(+)</text>
        <dbReference type="Rhea" id="RHEA:66592"/>
        <dbReference type="Rhea" id="RHEA-COMP:13180"/>
        <dbReference type="Rhea" id="RHEA-COMP:16897"/>
        <dbReference type="Rhea" id="RHEA-COMP:17067"/>
        <dbReference type="ChEBI" id="CHEBI:15378"/>
        <dbReference type="ChEBI" id="CHEBI:136412"/>
        <dbReference type="ChEBI" id="CHEBI:157695"/>
        <dbReference type="ChEBI" id="CHEBI:167181"/>
        <dbReference type="EC" id="4.2.99.18"/>
    </reaction>
</comment>
<dbReference type="Proteomes" id="UP001195937">
    <property type="component" value="Unassembled WGS sequence"/>
</dbReference>
<evidence type="ECO:0000313" key="16">
    <source>
        <dbReference type="EMBL" id="KAB7057209.1"/>
    </source>
</evidence>
<dbReference type="Proteomes" id="UP000460333">
    <property type="component" value="Unassembled WGS sequence"/>
</dbReference>
<protein>
    <recommendedName>
        <fullName evidence="10">Endonuclease III</fullName>
        <ecNumber evidence="10">4.2.99.18</ecNumber>
    </recommendedName>
    <alternativeName>
        <fullName evidence="10">DNA-(apurinic or apyrimidinic site) lyase</fullName>
    </alternativeName>
</protein>
<sequence>MRETKSARLTRMHDEYDILRQVIPAPACALHFSNPLELLIATVLSAQTTDKRVNTVTPELFATYPTARDLAAANPAQVEDIIHPLGFYRSKTQHLIGLATALDERFGGVVPRTMDELTSLPGVGRKTANVVLGNAFDIPGFPVDTHVMRVTGRLRWRSDWRSAHPDPVKIEKEITSCFPPEEWTNLSHRLILFGRATCHARTPDCANCPLSDTCPSYAPPAGKSTSKR</sequence>
<evidence type="ECO:0000313" key="44">
    <source>
        <dbReference type="Proteomes" id="UP000460881"/>
    </source>
</evidence>
<dbReference type="GO" id="GO:0046872">
    <property type="term" value="F:metal ion binding"/>
    <property type="evidence" value="ECO:0007669"/>
    <property type="project" value="UniProtKB-KW"/>
</dbReference>
<evidence type="ECO:0000313" key="24">
    <source>
        <dbReference type="EMBL" id="KAB7397227.1"/>
    </source>
</evidence>
<dbReference type="EMBL" id="WDVF01000002">
    <property type="protein sequence ID" value="KAB7137677.1"/>
    <property type="molecule type" value="Genomic_DNA"/>
</dbReference>
<dbReference type="PANTHER" id="PTHR10359:SF18">
    <property type="entry name" value="ENDONUCLEASE III"/>
    <property type="match status" value="1"/>
</dbReference>
<evidence type="ECO:0000313" key="35">
    <source>
        <dbReference type="Proteomes" id="UP000182842"/>
    </source>
</evidence>
<reference evidence="29 36" key="5">
    <citation type="submission" date="2017-12" db="EMBL/GenBank/DDBJ databases">
        <title>Bifidobacterium longum APC/DPC strains.</title>
        <authorList>
            <person name="Arboleya S."/>
        </authorList>
    </citation>
    <scope>NUCLEOTIDE SEQUENCE [LARGE SCALE GENOMIC DNA]</scope>
    <source>
        <strain evidence="29 36">APC1503</strain>
    </source>
</reference>
<evidence type="ECO:0000313" key="49">
    <source>
        <dbReference type="Proteomes" id="UP000476628"/>
    </source>
</evidence>
<evidence type="ECO:0000313" key="45">
    <source>
        <dbReference type="Proteomes" id="UP000461165"/>
    </source>
</evidence>
<evidence type="ECO:0000313" key="34">
    <source>
        <dbReference type="Proteomes" id="UP000028505"/>
    </source>
</evidence>
<evidence type="ECO:0000313" key="40">
    <source>
        <dbReference type="Proteomes" id="UP000430971"/>
    </source>
</evidence>
<dbReference type="Proteomes" id="UP000460881">
    <property type="component" value="Unassembled WGS sequence"/>
</dbReference>
<dbReference type="Gene3D" id="1.10.340.30">
    <property type="entry name" value="Hypothetical protein, domain 2"/>
    <property type="match status" value="1"/>
</dbReference>
<feature type="domain" description="HhH-GPD" evidence="11">
    <location>
        <begin position="44"/>
        <end position="196"/>
    </location>
</feature>
<reference evidence="25" key="8">
    <citation type="submission" date="2021-06" db="EMBL/GenBank/DDBJ databases">
        <title>Collection of gut derived symbiotic bacterial strains cultured from healthy donors.</title>
        <authorList>
            <person name="Lin H."/>
            <person name="Littmann E."/>
            <person name="Pamer E.G."/>
        </authorList>
    </citation>
    <scope>NUCLEOTIDE SEQUENCE</scope>
    <source>
        <strain evidence="25">MSK.19.9</strain>
    </source>
</reference>
<dbReference type="AlphaFoldDB" id="A0A075N7Z1"/>
<dbReference type="Proteomes" id="UP000468842">
    <property type="component" value="Unassembled WGS sequence"/>
</dbReference>
<evidence type="ECO:0000313" key="30">
    <source>
        <dbReference type="EMBL" id="RDX11015.1"/>
    </source>
</evidence>
<dbReference type="Proteomes" id="UP000432196">
    <property type="component" value="Unassembled WGS sequence"/>
</dbReference>
<reference evidence="26" key="9">
    <citation type="submission" date="2023-10" db="EMBL/GenBank/DDBJ databases">
        <title>Supernatant from a Refined Defined Microbial Community Protects Mice from Clostridioides difficile Infection.</title>
        <authorList>
            <person name="Douchant K."/>
            <person name="He S.-M."/>
            <person name="Noordhof C."/>
            <person name="Greenlaw J."/>
            <person name="Schroeter K."/>
            <person name="Vancuren S.J."/>
            <person name="Sjaarda C."/>
            <person name="Allen-Vercoe E."/>
            <person name="Gloor G.B."/>
            <person name="Vanner S.J."/>
            <person name="Petrof E.O."/>
            <person name="Sheth P.M."/>
            <person name="Guzman M."/>
        </authorList>
    </citation>
    <scope>NUCLEOTIDE SEQUENCE</scope>
    <source>
        <strain evidence="26">16-6-I_4_FM</strain>
    </source>
</reference>
<dbReference type="Proteomes" id="UP000481350">
    <property type="component" value="Unassembled WGS sequence"/>
</dbReference>
<evidence type="ECO:0000313" key="14">
    <source>
        <dbReference type="EMBL" id="KAB6913711.1"/>
    </source>
</evidence>
<keyword evidence="8 10" id="KW-0234">DNA repair</keyword>
<dbReference type="EMBL" id="WDWL01000010">
    <property type="protein sequence ID" value="KAB7072117.1"/>
    <property type="molecule type" value="Genomic_DNA"/>
</dbReference>
<feature type="binding site" evidence="10">
    <location>
        <position position="214"/>
    </location>
    <ligand>
        <name>[4Fe-4S] cluster</name>
        <dbReference type="ChEBI" id="CHEBI:49883"/>
    </ligand>
</feature>
<dbReference type="EMBL" id="NJNR01000002">
    <property type="protein sequence ID" value="RDX11015.1"/>
    <property type="molecule type" value="Genomic_DNA"/>
</dbReference>
<evidence type="ECO:0000256" key="4">
    <source>
        <dbReference type="ARBA" id="ARBA00022763"/>
    </source>
</evidence>
<dbReference type="EMBL" id="WDTJ01000006">
    <property type="protein sequence ID" value="KAB7235872.1"/>
    <property type="molecule type" value="Genomic_DNA"/>
</dbReference>
<evidence type="ECO:0000313" key="29">
    <source>
        <dbReference type="EMBL" id="PKC91002.1"/>
    </source>
</evidence>
<dbReference type="EMBL" id="JAHOFX010000004">
    <property type="protein sequence ID" value="MBV3438277.1"/>
    <property type="molecule type" value="Genomic_DNA"/>
</dbReference>
<dbReference type="Proteomes" id="UP000478746">
    <property type="component" value="Unassembled WGS sequence"/>
</dbReference>
<keyword evidence="6 10" id="KW-0408">Iron</keyword>
<dbReference type="SUPFAM" id="SSF48150">
    <property type="entry name" value="DNA-glycosylase"/>
    <property type="match status" value="1"/>
</dbReference>
<reference evidence="12 34" key="2">
    <citation type="submission" date="2014-07" db="EMBL/GenBank/DDBJ databases">
        <title>Bifidobacterium longum genome.</title>
        <authorList>
            <person name="Yuan J."/>
            <person name="Wei X."/>
            <person name="Li H."/>
            <person name="Liu W."/>
            <person name="Wang X."/>
        </authorList>
    </citation>
    <scope>NUCLEOTIDE SEQUENCE [LARGE SCALE GENOMIC DNA]</scope>
    <source>
        <strain evidence="12 34">BXY01</strain>
    </source>
</reference>
<dbReference type="EMBL" id="JAWUDL010000002">
    <property type="protein sequence ID" value="MDW7545545.1"/>
    <property type="molecule type" value="Genomic_DNA"/>
</dbReference>
<dbReference type="SMART" id="SM00478">
    <property type="entry name" value="ENDO3c"/>
    <property type="match status" value="1"/>
</dbReference>
<dbReference type="EMBL" id="WDWU01000006">
    <property type="protein sequence ID" value="KAB7057209.1"/>
    <property type="molecule type" value="Genomic_DNA"/>
</dbReference>
<dbReference type="Proteomes" id="UP000476628">
    <property type="component" value="Unassembled WGS sequence"/>
</dbReference>
<dbReference type="EC" id="4.2.99.18" evidence="10"/>
<dbReference type="Proteomes" id="UP000257074">
    <property type="component" value="Unassembled WGS sequence"/>
</dbReference>
<dbReference type="EMBL" id="PJDT01000006">
    <property type="protein sequence ID" value="PKC91002.1"/>
    <property type="molecule type" value="Genomic_DNA"/>
</dbReference>
<dbReference type="Proteomes" id="UP000461165">
    <property type="component" value="Unassembled WGS sequence"/>
</dbReference>
<reference evidence="38 39" key="6">
    <citation type="submission" date="2018-08" db="EMBL/GenBank/DDBJ databases">
        <title>A genome reference for cultivated species of the human gut microbiota.</title>
        <authorList>
            <person name="Zou Y."/>
            <person name="Xue W."/>
            <person name="Luo G."/>
        </authorList>
    </citation>
    <scope>NUCLEOTIDE SEQUENCE [LARGE SCALE GENOMIC DNA]</scope>
    <source>
        <strain evidence="32 39">AF11-12</strain>
        <strain evidence="31 38">TF08-4AC</strain>
    </source>
</reference>
<evidence type="ECO:0000256" key="1">
    <source>
        <dbReference type="ARBA" id="ARBA00008343"/>
    </source>
</evidence>
<dbReference type="CDD" id="cd00056">
    <property type="entry name" value="ENDO3c"/>
    <property type="match status" value="1"/>
</dbReference>
<dbReference type="InterPro" id="IPR000445">
    <property type="entry name" value="HhH_motif"/>
</dbReference>
<accession>A0A075N7Z1</accession>
<gene>
    <name evidence="10 30" type="primary">nth</name>
    <name evidence="29" type="ORF">APC1503_0246</name>
    <name evidence="30" type="ORF">CE169_00545</name>
    <name evidence="32" type="ORF">DWV59_04870</name>
    <name evidence="31" type="ORF">DXC85_00635</name>
    <name evidence="24" type="ORF">GBB40_00815</name>
    <name evidence="23" type="ORF">GBB63_11120</name>
    <name evidence="21" type="ORF">GBB65_04750</name>
    <name evidence="22" type="ORF">GBB73_11165</name>
    <name evidence="20" type="ORF">GBC43_06100</name>
    <name evidence="19" type="ORF">GBC45_05570</name>
    <name evidence="18" type="ORF">GBC97_01455</name>
    <name evidence="17" type="ORF">GBI83_07880</name>
    <name evidence="16" type="ORF">GBI87_05365</name>
    <name evidence="14" type="ORF">GBJ98_04275</name>
    <name evidence="15" type="ORF">GBK06_06665</name>
    <name evidence="13" type="ORF">GBK08_01545</name>
    <name evidence="12" type="ORF">GS08_01390</name>
    <name evidence="27" type="ORF">GT999_00145</name>
    <name evidence="28" type="ORF">GUA24_00145</name>
    <name evidence="25" type="ORF">KSW34_04505</name>
    <name evidence="33" type="ORF">SAMN04489748_1174</name>
    <name evidence="26" type="ORF">SCX10_01620</name>
</gene>
<evidence type="ECO:0000313" key="18">
    <source>
        <dbReference type="EMBL" id="KAB7137677.1"/>
    </source>
</evidence>
<dbReference type="EMBL" id="WDRV01000004">
    <property type="protein sequence ID" value="KAB7323175.1"/>
    <property type="molecule type" value="Genomic_DNA"/>
</dbReference>
<evidence type="ECO:0000313" key="12">
    <source>
        <dbReference type="EMBL" id="AIF89853.1"/>
    </source>
</evidence>
<keyword evidence="30" id="KW-0540">Nuclease</keyword>
<reference evidence="12 34" key="1">
    <citation type="submission" date="2014-06" db="EMBL/GenBank/DDBJ databases">
        <authorList>
            <person name="Zhao X."/>
        </authorList>
    </citation>
    <scope>NUCLEOTIDE SEQUENCE [LARGE SCALE GENOMIC DNA]</scope>
    <source>
        <strain evidence="12 34">BXY01</strain>
    </source>
</reference>
<evidence type="ECO:0000313" key="36">
    <source>
        <dbReference type="Proteomes" id="UP000232654"/>
    </source>
</evidence>
<dbReference type="GeneID" id="69577484"/>
<dbReference type="EMBL" id="WDZO01000006">
    <property type="protein sequence ID" value="KAB6913711.1"/>
    <property type="molecule type" value="Genomic_DNA"/>
</dbReference>
<dbReference type="PIRSF" id="PIRSF001435">
    <property type="entry name" value="Nth"/>
    <property type="match status" value="1"/>
</dbReference>
<dbReference type="EMBL" id="FNRW01000003">
    <property type="protein sequence ID" value="SEB46209.1"/>
    <property type="molecule type" value="Genomic_DNA"/>
</dbReference>
<evidence type="ECO:0000256" key="8">
    <source>
        <dbReference type="ARBA" id="ARBA00023204"/>
    </source>
</evidence>
<dbReference type="Proteomes" id="UP000261186">
    <property type="component" value="Unassembled WGS sequence"/>
</dbReference>
<keyword evidence="4 10" id="KW-0227">DNA damage</keyword>
<evidence type="ECO:0000313" key="23">
    <source>
        <dbReference type="EMBL" id="KAB7356450.1"/>
    </source>
</evidence>
<evidence type="ECO:0000259" key="11">
    <source>
        <dbReference type="SMART" id="SM00478"/>
    </source>
</evidence>
<dbReference type="PANTHER" id="PTHR10359">
    <property type="entry name" value="A/G-SPECIFIC ADENINE GLYCOSYLASE/ENDONUCLEASE III"/>
    <property type="match status" value="1"/>
</dbReference>
<evidence type="ECO:0000313" key="32">
    <source>
        <dbReference type="EMBL" id="RGW64874.1"/>
    </source>
</evidence>
<dbReference type="FunFam" id="1.10.340.30:FF:000001">
    <property type="entry name" value="Endonuclease III"/>
    <property type="match status" value="1"/>
</dbReference>
<dbReference type="OMA" id="QIIWYGR"/>
<dbReference type="Proteomes" id="UP000491334">
    <property type="component" value="Unassembled WGS sequence"/>
</dbReference>
<dbReference type="Proteomes" id="UP000028505">
    <property type="component" value="Chromosome"/>
</dbReference>
<feature type="binding site" evidence="10">
    <location>
        <position position="205"/>
    </location>
    <ligand>
        <name>[4Fe-4S] cluster</name>
        <dbReference type="ChEBI" id="CHEBI:49883"/>
    </ligand>
</feature>
<evidence type="ECO:0000313" key="51">
    <source>
        <dbReference type="Proteomes" id="UP000481350"/>
    </source>
</evidence>
<dbReference type="EMBL" id="QSAR01000004">
    <property type="protein sequence ID" value="RGW64874.1"/>
    <property type="molecule type" value="Genomic_DNA"/>
</dbReference>
<evidence type="ECO:0000313" key="43">
    <source>
        <dbReference type="Proteomes" id="UP000460333"/>
    </source>
</evidence>
<dbReference type="PROSITE" id="PS01155">
    <property type="entry name" value="ENDONUCLEASE_III_2"/>
    <property type="match status" value="1"/>
</dbReference>
<evidence type="ECO:0000313" key="38">
    <source>
        <dbReference type="Proteomes" id="UP000261186"/>
    </source>
</evidence>
<dbReference type="NCBIfam" id="TIGR01083">
    <property type="entry name" value="nth"/>
    <property type="match status" value="1"/>
</dbReference>
<evidence type="ECO:0000313" key="20">
    <source>
        <dbReference type="EMBL" id="KAB7235872.1"/>
    </source>
</evidence>
<dbReference type="GO" id="GO:0019104">
    <property type="term" value="F:DNA N-glycosylase activity"/>
    <property type="evidence" value="ECO:0007669"/>
    <property type="project" value="UniProtKB-UniRule"/>
</dbReference>
<keyword evidence="9 10" id="KW-0326">Glycosidase</keyword>
<evidence type="ECO:0000313" key="25">
    <source>
        <dbReference type="EMBL" id="MBV3438277.1"/>
    </source>
</evidence>
<evidence type="ECO:0000313" key="15">
    <source>
        <dbReference type="EMBL" id="KAB6917936.1"/>
    </source>
</evidence>
<reference evidence="40 41" key="7">
    <citation type="journal article" date="2019" name="Nat. Med.">
        <title>A library of human gut bacterial isolates paired with longitudinal multiomics data enables mechanistic microbiome research.</title>
        <authorList>
            <person name="Poyet M."/>
            <person name="Groussin M."/>
            <person name="Gibbons S.M."/>
            <person name="Avila-Pacheco J."/>
            <person name="Jiang X."/>
            <person name="Kearney S.M."/>
            <person name="Perrotta A.R."/>
            <person name="Berdy B."/>
            <person name="Zhao S."/>
            <person name="Lieberman T.D."/>
            <person name="Swanson P.K."/>
            <person name="Smith M."/>
            <person name="Roesemann S."/>
            <person name="Alexander J.E."/>
            <person name="Rich S.A."/>
            <person name="Livny J."/>
            <person name="Vlamakis H."/>
            <person name="Clish C."/>
            <person name="Bullock K."/>
            <person name="Deik A."/>
            <person name="Scott J."/>
            <person name="Pierce K.A."/>
            <person name="Xavier R.J."/>
            <person name="Alm E.J."/>
        </authorList>
    </citation>
    <scope>NUCLEOTIDE SEQUENCE [LARGE SCALE GENOMIC DNA]</scope>
    <source>
        <strain evidence="20 43">BIOML-A118</strain>
        <strain evidence="19 49">BIOML-A136</strain>
        <strain evidence="18 45">BIOML-A166</strain>
        <strain evidence="17 41">BIOML-A201</strain>
        <strain evidence="16 47">BIOML-A210</strain>
        <strain evidence="14 51">BIOML-A283</strain>
        <strain evidence="15 52">BIOML-A284</strain>
        <strain evidence="13 50">BIOML-A320</strain>
        <strain evidence="24 48">BIOML-A37</strain>
        <strain evidence="27 46">BIOML-A395</strain>
        <strain evidence="28">BIOML-A409</strain>
        <strain evidence="23 44">BIOML-A55</strain>
        <strain evidence="22 40">BIOML-A65</strain>
        <strain evidence="21 42">BIOML-A75</strain>
    </source>
</reference>
<comment type="similarity">
    <text evidence="1 10">Belongs to the Nth/MutY family.</text>
</comment>
<keyword evidence="10 33" id="KW-0456">Lyase</keyword>
<evidence type="ECO:0000313" key="48">
    <source>
        <dbReference type="Proteomes" id="UP000468842"/>
    </source>
</evidence>
<evidence type="ECO:0000313" key="19">
    <source>
        <dbReference type="EMBL" id="KAB7203476.1"/>
    </source>
</evidence>
<evidence type="ECO:0000256" key="9">
    <source>
        <dbReference type="ARBA" id="ARBA00023295"/>
    </source>
</evidence>
<dbReference type="InterPro" id="IPR011257">
    <property type="entry name" value="DNA_glycosylase"/>
</dbReference>
<evidence type="ECO:0000256" key="3">
    <source>
        <dbReference type="ARBA" id="ARBA00022723"/>
    </source>
</evidence>
<organism evidence="30 37">
    <name type="scientific">Bifidobacterium longum</name>
    <dbReference type="NCBI Taxonomy" id="216816"/>
    <lineage>
        <taxon>Bacteria</taxon>
        <taxon>Bacillati</taxon>
        <taxon>Actinomycetota</taxon>
        <taxon>Actinomycetes</taxon>
        <taxon>Bifidobacteriales</taxon>
        <taxon>Bifidobacteriaceae</taxon>
        <taxon>Bifidobacterium</taxon>
    </lineage>
</organism>
<dbReference type="GO" id="GO:0051539">
    <property type="term" value="F:4 iron, 4 sulfur cluster binding"/>
    <property type="evidence" value="ECO:0007669"/>
    <property type="project" value="UniProtKB-UniRule"/>
</dbReference>
<dbReference type="Gene3D" id="1.10.1670.10">
    <property type="entry name" value="Helix-hairpin-Helix base-excision DNA repair enzymes (C-terminal)"/>
    <property type="match status" value="1"/>
</dbReference>
<dbReference type="EMBL" id="WXEF01000001">
    <property type="protein sequence ID" value="MZR87751.1"/>
    <property type="molecule type" value="Genomic_DNA"/>
</dbReference>
<evidence type="ECO:0000313" key="17">
    <source>
        <dbReference type="EMBL" id="KAB7072117.1"/>
    </source>
</evidence>
<evidence type="ECO:0000313" key="46">
    <source>
        <dbReference type="Proteomes" id="UP000466472"/>
    </source>
</evidence>
<dbReference type="HAMAP" id="MF_00942">
    <property type="entry name" value="Nth"/>
    <property type="match status" value="1"/>
</dbReference>
<dbReference type="RefSeq" id="WP_007051520.1">
    <property type="nucleotide sequence ID" value="NZ_AP014658.1"/>
</dbReference>
<evidence type="ECO:0000313" key="21">
    <source>
        <dbReference type="EMBL" id="KAB7323175.1"/>
    </source>
</evidence>
<dbReference type="Proteomes" id="UP000265775">
    <property type="component" value="Unassembled WGS sequence"/>
</dbReference>
<dbReference type="EMBL" id="WEAY01000002">
    <property type="protein sequence ID" value="KAB6838961.1"/>
    <property type="molecule type" value="Genomic_DNA"/>
</dbReference>
<keyword evidence="30" id="KW-0255">Endonuclease</keyword>
<dbReference type="EMBL" id="WDRC01000045">
    <property type="protein sequence ID" value="KAB7356450.1"/>
    <property type="molecule type" value="Genomic_DNA"/>
</dbReference>
<evidence type="ECO:0000313" key="50">
    <source>
        <dbReference type="Proteomes" id="UP000478746"/>
    </source>
</evidence>
<evidence type="ECO:0000313" key="22">
    <source>
        <dbReference type="EMBL" id="KAB7334061.1"/>
    </source>
</evidence>
<dbReference type="Pfam" id="PF00633">
    <property type="entry name" value="HHH"/>
    <property type="match status" value="1"/>
</dbReference>
<dbReference type="InterPro" id="IPR003651">
    <property type="entry name" value="Endonuclease3_FeS-loop_motif"/>
</dbReference>
<keyword evidence="3 10" id="KW-0479">Metal-binding</keyword>
<evidence type="ECO:0000313" key="37">
    <source>
        <dbReference type="Proteomes" id="UP000257074"/>
    </source>
</evidence>
<name>A0A075N7Z1_BIFLN</name>
<comment type="cofactor">
    <cofactor evidence="10">
        <name>[4Fe-4S] cluster</name>
        <dbReference type="ChEBI" id="CHEBI:49883"/>
    </cofactor>
    <text evidence="10">Binds 1 [4Fe-4S] cluster.</text>
</comment>
<dbReference type="InterPro" id="IPR004036">
    <property type="entry name" value="Endonuclease-III-like_CS2"/>
</dbReference>
<evidence type="ECO:0000313" key="47">
    <source>
        <dbReference type="Proteomes" id="UP000467387"/>
    </source>
</evidence>
<dbReference type="GO" id="GO:0140078">
    <property type="term" value="F:class I DNA-(apurinic or apyrimidinic site) endonuclease activity"/>
    <property type="evidence" value="ECO:0007669"/>
    <property type="project" value="UniProtKB-EC"/>
</dbReference>
<evidence type="ECO:0000313" key="27">
    <source>
        <dbReference type="EMBL" id="MZR87751.1"/>
    </source>
</evidence>
<keyword evidence="10" id="KW-0238">DNA-binding</keyword>
<dbReference type="Pfam" id="PF00730">
    <property type="entry name" value="HhH-GPD"/>
    <property type="match status" value="1"/>
</dbReference>
<evidence type="ECO:0000256" key="6">
    <source>
        <dbReference type="ARBA" id="ARBA00023004"/>
    </source>
</evidence>
<dbReference type="Proteomes" id="UP000467387">
    <property type="component" value="Unassembled WGS sequence"/>
</dbReference>
<evidence type="ECO:0000313" key="33">
    <source>
        <dbReference type="EMBL" id="SEB46209.1"/>
    </source>
</evidence>
<dbReference type="EMBL" id="WDUB01000006">
    <property type="protein sequence ID" value="KAB7203476.1"/>
    <property type="molecule type" value="Genomic_DNA"/>
</dbReference>
<evidence type="ECO:0000313" key="31">
    <source>
        <dbReference type="EMBL" id="RGL05509.1"/>
    </source>
</evidence>
<feature type="binding site" evidence="10">
    <location>
        <position position="198"/>
    </location>
    <ligand>
        <name>[4Fe-4S] cluster</name>
        <dbReference type="ChEBI" id="CHEBI:49883"/>
    </ligand>
</feature>
<dbReference type="EMBL" id="WXDR01000001">
    <property type="protein sequence ID" value="MZU07471.1"/>
    <property type="molecule type" value="Genomic_DNA"/>
</dbReference>
<evidence type="ECO:0000256" key="10">
    <source>
        <dbReference type="HAMAP-Rule" id="MF_00942"/>
    </source>
</evidence>
<evidence type="ECO:0000313" key="13">
    <source>
        <dbReference type="EMBL" id="KAB6838961.1"/>
    </source>
</evidence>
<dbReference type="EMBL" id="WDRM01000044">
    <property type="protein sequence ID" value="KAB7334061.1"/>
    <property type="molecule type" value="Genomic_DNA"/>
</dbReference>
<dbReference type="Proteomes" id="UP001272183">
    <property type="component" value="Unassembled WGS sequence"/>
</dbReference>
<dbReference type="GO" id="GO:0003677">
    <property type="term" value="F:DNA binding"/>
    <property type="evidence" value="ECO:0007669"/>
    <property type="project" value="UniProtKB-UniRule"/>
</dbReference>